<evidence type="ECO:0000256" key="7">
    <source>
        <dbReference type="ARBA" id="ARBA00023136"/>
    </source>
</evidence>
<keyword evidence="6 10" id="KW-1133">Transmembrane helix</keyword>
<gene>
    <name evidence="13" type="ORF">CSSPJE1EN1_LOCUS23733</name>
</gene>
<dbReference type="Pfam" id="PF00560">
    <property type="entry name" value="LRR_1"/>
    <property type="match status" value="1"/>
</dbReference>
<protein>
    <recommendedName>
        <fullName evidence="2">non-specific serine/threonine protein kinase</fullName>
        <ecNumber evidence="2">2.7.11.1</ecNumber>
    </recommendedName>
</protein>
<dbReference type="EC" id="2.7.11.1" evidence="2"/>
<dbReference type="InterPro" id="IPR024788">
    <property type="entry name" value="Malectin-like_Carb-bd_dom"/>
</dbReference>
<dbReference type="CDD" id="cd14066">
    <property type="entry name" value="STKc_IRAK"/>
    <property type="match status" value="1"/>
</dbReference>
<evidence type="ECO:0000313" key="13">
    <source>
        <dbReference type="EMBL" id="CAK9278255.1"/>
    </source>
</evidence>
<dbReference type="SUPFAM" id="SSF56112">
    <property type="entry name" value="Protein kinase-like (PK-like)"/>
    <property type="match status" value="1"/>
</dbReference>
<dbReference type="PANTHER" id="PTHR45631:SF68">
    <property type="entry name" value="REPEAT FAMILY PROTEIN, PUTATIVE, EXPRESSED-RELATED"/>
    <property type="match status" value="1"/>
</dbReference>
<dbReference type="Gene3D" id="3.30.200.20">
    <property type="entry name" value="Phosphorylase Kinase, domain 1"/>
    <property type="match status" value="1"/>
</dbReference>
<evidence type="ECO:0000256" key="6">
    <source>
        <dbReference type="ARBA" id="ARBA00022989"/>
    </source>
</evidence>
<organism evidence="13 14">
    <name type="scientific">Sphagnum jensenii</name>
    <dbReference type="NCBI Taxonomy" id="128206"/>
    <lineage>
        <taxon>Eukaryota</taxon>
        <taxon>Viridiplantae</taxon>
        <taxon>Streptophyta</taxon>
        <taxon>Embryophyta</taxon>
        <taxon>Bryophyta</taxon>
        <taxon>Sphagnophytina</taxon>
        <taxon>Sphagnopsida</taxon>
        <taxon>Sphagnales</taxon>
        <taxon>Sphagnaceae</taxon>
        <taxon>Sphagnum</taxon>
    </lineage>
</organism>
<dbReference type="SMART" id="SM00220">
    <property type="entry name" value="S_TKc"/>
    <property type="match status" value="1"/>
</dbReference>
<keyword evidence="3" id="KW-0433">Leucine-rich repeat</keyword>
<evidence type="ECO:0000256" key="2">
    <source>
        <dbReference type="ARBA" id="ARBA00012513"/>
    </source>
</evidence>
<dbReference type="Gene3D" id="3.80.10.10">
    <property type="entry name" value="Ribonuclease Inhibitor"/>
    <property type="match status" value="1"/>
</dbReference>
<dbReference type="Pfam" id="PF12819">
    <property type="entry name" value="Malectin_like"/>
    <property type="match status" value="1"/>
</dbReference>
<dbReference type="InterPro" id="IPR011009">
    <property type="entry name" value="Kinase-like_dom_sf"/>
</dbReference>
<name>A0ABP0XGN2_9BRYO</name>
<dbReference type="InterPro" id="IPR008271">
    <property type="entry name" value="Ser/Thr_kinase_AS"/>
</dbReference>
<evidence type="ECO:0000256" key="11">
    <source>
        <dbReference type="SAM" id="SignalP"/>
    </source>
</evidence>
<dbReference type="PROSITE" id="PS00108">
    <property type="entry name" value="PROTEIN_KINASE_ST"/>
    <property type="match status" value="1"/>
</dbReference>
<evidence type="ECO:0000259" key="12">
    <source>
        <dbReference type="PROSITE" id="PS50011"/>
    </source>
</evidence>
<keyword evidence="14" id="KW-1185">Reference proteome</keyword>
<keyword evidence="11" id="KW-0732">Signal</keyword>
<evidence type="ECO:0000256" key="1">
    <source>
        <dbReference type="ARBA" id="ARBA00004167"/>
    </source>
</evidence>
<comment type="catalytic activity">
    <reaction evidence="9">
        <text>L-seryl-[protein] + ATP = O-phospho-L-seryl-[protein] + ADP + H(+)</text>
        <dbReference type="Rhea" id="RHEA:17989"/>
        <dbReference type="Rhea" id="RHEA-COMP:9863"/>
        <dbReference type="Rhea" id="RHEA-COMP:11604"/>
        <dbReference type="ChEBI" id="CHEBI:15378"/>
        <dbReference type="ChEBI" id="CHEBI:29999"/>
        <dbReference type="ChEBI" id="CHEBI:30616"/>
        <dbReference type="ChEBI" id="CHEBI:83421"/>
        <dbReference type="ChEBI" id="CHEBI:456216"/>
        <dbReference type="EC" id="2.7.11.1"/>
    </reaction>
</comment>
<feature type="chain" id="PRO_5045194618" description="non-specific serine/threonine protein kinase" evidence="11">
    <location>
        <begin position="35"/>
        <end position="941"/>
    </location>
</feature>
<dbReference type="Proteomes" id="UP001497444">
    <property type="component" value="Chromosome 8"/>
</dbReference>
<dbReference type="PROSITE" id="PS50011">
    <property type="entry name" value="PROTEIN_KINASE_DOM"/>
    <property type="match status" value="1"/>
</dbReference>
<evidence type="ECO:0000256" key="5">
    <source>
        <dbReference type="ARBA" id="ARBA00022737"/>
    </source>
</evidence>
<dbReference type="EMBL" id="OZ020103">
    <property type="protein sequence ID" value="CAK9278255.1"/>
    <property type="molecule type" value="Genomic_DNA"/>
</dbReference>
<keyword evidence="4 10" id="KW-0812">Transmembrane</keyword>
<reference evidence="13" key="1">
    <citation type="submission" date="2024-02" db="EMBL/GenBank/DDBJ databases">
        <authorList>
            <consortium name="ELIXIR-Norway"/>
            <consortium name="Elixir Norway"/>
        </authorList>
    </citation>
    <scope>NUCLEOTIDE SEQUENCE</scope>
</reference>
<feature type="transmembrane region" description="Helical" evidence="10">
    <location>
        <begin position="557"/>
        <end position="581"/>
    </location>
</feature>
<dbReference type="Pfam" id="PF07714">
    <property type="entry name" value="PK_Tyr_Ser-Thr"/>
    <property type="match status" value="1"/>
</dbReference>
<dbReference type="InterPro" id="IPR001245">
    <property type="entry name" value="Ser-Thr/Tyr_kinase_cat_dom"/>
</dbReference>
<evidence type="ECO:0000256" key="10">
    <source>
        <dbReference type="SAM" id="Phobius"/>
    </source>
</evidence>
<evidence type="ECO:0000256" key="8">
    <source>
        <dbReference type="ARBA" id="ARBA00047899"/>
    </source>
</evidence>
<comment type="subcellular location">
    <subcellularLocation>
        <location evidence="1">Membrane</location>
        <topology evidence="1">Single-pass membrane protein</topology>
    </subcellularLocation>
</comment>
<dbReference type="InterPro" id="IPR000719">
    <property type="entry name" value="Prot_kinase_dom"/>
</dbReference>
<dbReference type="InterPro" id="IPR032675">
    <property type="entry name" value="LRR_dom_sf"/>
</dbReference>
<dbReference type="PANTHER" id="PTHR45631">
    <property type="entry name" value="OS07G0107800 PROTEIN-RELATED"/>
    <property type="match status" value="1"/>
</dbReference>
<dbReference type="InterPro" id="IPR001611">
    <property type="entry name" value="Leu-rich_rpt"/>
</dbReference>
<feature type="signal peptide" evidence="11">
    <location>
        <begin position="1"/>
        <end position="34"/>
    </location>
</feature>
<dbReference type="Gene3D" id="1.10.510.10">
    <property type="entry name" value="Transferase(Phosphotransferase) domain 1"/>
    <property type="match status" value="1"/>
</dbReference>
<evidence type="ECO:0000256" key="4">
    <source>
        <dbReference type="ARBA" id="ARBA00022692"/>
    </source>
</evidence>
<sequence length="941" mass="104519">MDKLKRIWKAMLTLLIAVLEALVCTLSSAPGVWAQIQGSVFVDCGSMASYVDSITNISWVPDAPEYITTGVNGYVPSAPSIYPNFSEFTTVRYFPDTRAKNCYSFPVMPNATYLIRGTFFYGNYDSGTTLPSFQMAIDGTIVANITFDNAAMFVYHEFLVGSVSKVTFLCLLRDSSNSVPFISAISISVLPVGYFYSYLSDFLYATQRKYVETKYRLNFGGHGIVRHPDDESDRYWFPIQGSNSTFIQSTSPLQTLVASKIVNIEGWWDDPPQIVMDTALTSTGNITITFPDDYSYNCILSFYYAELNSTANASSRNFYLQIPEEAILLNPYSNASDNAFRINVLSFNDLPYTPGTDIVLYPDQTVSSPLGPIANALEILELSTNPMATITNSQDAIAIEEIKSSMNLTDWTGDPCVPVPYPWITCSTDSNYVPSITAVNLSGYNLTGPISPSFGNLLSLTSLALDYNDLNGSLPLLNRLTNLQYLFLQNNSLSGTIPNWLADLLFLFELFAWNNNFSGPIPPTLLSKNSNWNFTYLPGNPFLQGPSSISNTKSTNIVIIISPVLGGILTLVIIIFLVLCIKRKSHTKGFTKTKERTLTGGHLQMVKPAHGGANPYSLAQITIATDNFKIQIGKGGFGPVYYGKLEDGREVAVKIFDVKSSQGPSKFFNEVDVLSRVNHRNLVSLIGYCLEDDQKMLIYEYMHKGSLYDHLYGHLSTSANEQLDWITRLHIALNASQGVEYLHSGCNPSIIHCDVKTSNILLPSDMKNAKVANFGLSRLTYGENITHITTNVKGTTGYLDPEYFTSQCLSVKSDVYSFGVVLLEIISRRKAIDTTLPNQEGWNLCDWVRFNLQEGNIYKILDPIVKASNPNLDSVWKVAKIAIQCVEPKATHRPIMTKVVEELRAAITFQEGNALPSDYSHDMTYEIQNQYGSQMVLMGPR</sequence>
<keyword evidence="7 10" id="KW-0472">Membrane</keyword>
<evidence type="ECO:0000313" key="14">
    <source>
        <dbReference type="Proteomes" id="UP001497444"/>
    </source>
</evidence>
<accession>A0ABP0XGN2</accession>
<feature type="domain" description="Protein kinase" evidence="12">
    <location>
        <begin position="626"/>
        <end position="907"/>
    </location>
</feature>
<dbReference type="SUPFAM" id="SSF52058">
    <property type="entry name" value="L domain-like"/>
    <property type="match status" value="1"/>
</dbReference>
<comment type="catalytic activity">
    <reaction evidence="8">
        <text>L-threonyl-[protein] + ATP = O-phospho-L-threonyl-[protein] + ADP + H(+)</text>
        <dbReference type="Rhea" id="RHEA:46608"/>
        <dbReference type="Rhea" id="RHEA-COMP:11060"/>
        <dbReference type="Rhea" id="RHEA-COMP:11605"/>
        <dbReference type="ChEBI" id="CHEBI:15378"/>
        <dbReference type="ChEBI" id="CHEBI:30013"/>
        <dbReference type="ChEBI" id="CHEBI:30616"/>
        <dbReference type="ChEBI" id="CHEBI:61977"/>
        <dbReference type="ChEBI" id="CHEBI:456216"/>
        <dbReference type="EC" id="2.7.11.1"/>
    </reaction>
</comment>
<proteinExistence type="predicted"/>
<evidence type="ECO:0000256" key="9">
    <source>
        <dbReference type="ARBA" id="ARBA00048679"/>
    </source>
</evidence>
<evidence type="ECO:0000256" key="3">
    <source>
        <dbReference type="ARBA" id="ARBA00022614"/>
    </source>
</evidence>
<keyword evidence="5" id="KW-0677">Repeat</keyword>